<proteinExistence type="predicted"/>
<evidence type="ECO:0000313" key="1">
    <source>
        <dbReference type="EMBL" id="GGA80667.1"/>
    </source>
</evidence>
<evidence type="ECO:0000313" key="2">
    <source>
        <dbReference type="Proteomes" id="UP000636264"/>
    </source>
</evidence>
<organism evidence="1 2">
    <name type="scientific">Nitratireductor aestuarii</name>
    <dbReference type="NCBI Taxonomy" id="1735103"/>
    <lineage>
        <taxon>Bacteria</taxon>
        <taxon>Pseudomonadati</taxon>
        <taxon>Pseudomonadota</taxon>
        <taxon>Alphaproteobacteria</taxon>
        <taxon>Hyphomicrobiales</taxon>
        <taxon>Phyllobacteriaceae</taxon>
        <taxon>Nitratireductor</taxon>
    </lineage>
</organism>
<protein>
    <submittedName>
        <fullName evidence="1">Uncharacterized protein</fullName>
    </submittedName>
</protein>
<keyword evidence="2" id="KW-1185">Reference proteome</keyword>
<dbReference type="Proteomes" id="UP000636264">
    <property type="component" value="Unassembled WGS sequence"/>
</dbReference>
<accession>A0A916S1W9</accession>
<dbReference type="EMBL" id="BMIF01000018">
    <property type="protein sequence ID" value="GGA80667.1"/>
    <property type="molecule type" value="Genomic_DNA"/>
</dbReference>
<sequence length="93" mass="10153">MTFTSAAERHPFHLVDTIVKREAPNSPWLTVEFVGEGGETVSIRMPFSVAYPDELGRSRAVGRAIQLMKKIVATSGEVEIALPKTGRFGIPTP</sequence>
<gene>
    <name evidence="1" type="ORF">GCM10011385_38660</name>
</gene>
<dbReference type="RefSeq" id="WP_188722763.1">
    <property type="nucleotide sequence ID" value="NZ_BMIF01000018.1"/>
</dbReference>
<reference evidence="1" key="2">
    <citation type="submission" date="2020-09" db="EMBL/GenBank/DDBJ databases">
        <authorList>
            <person name="Sun Q."/>
            <person name="Zhou Y."/>
        </authorList>
    </citation>
    <scope>NUCLEOTIDE SEQUENCE</scope>
    <source>
        <strain evidence="1">CGMCC 1.15320</strain>
    </source>
</reference>
<comment type="caution">
    <text evidence="1">The sequence shown here is derived from an EMBL/GenBank/DDBJ whole genome shotgun (WGS) entry which is preliminary data.</text>
</comment>
<reference evidence="1" key="1">
    <citation type="journal article" date="2014" name="Int. J. Syst. Evol. Microbiol.">
        <title>Complete genome sequence of Corynebacterium casei LMG S-19264T (=DSM 44701T), isolated from a smear-ripened cheese.</title>
        <authorList>
            <consortium name="US DOE Joint Genome Institute (JGI-PGF)"/>
            <person name="Walter F."/>
            <person name="Albersmeier A."/>
            <person name="Kalinowski J."/>
            <person name="Ruckert C."/>
        </authorList>
    </citation>
    <scope>NUCLEOTIDE SEQUENCE</scope>
    <source>
        <strain evidence="1">CGMCC 1.15320</strain>
    </source>
</reference>
<dbReference type="AlphaFoldDB" id="A0A916S1W9"/>
<name>A0A916S1W9_9HYPH</name>